<organism evidence="1 2">
    <name type="scientific">Nostoc parmelioides FACHB-3921</name>
    <dbReference type="NCBI Taxonomy" id="2692909"/>
    <lineage>
        <taxon>Bacteria</taxon>
        <taxon>Bacillati</taxon>
        <taxon>Cyanobacteriota</taxon>
        <taxon>Cyanophyceae</taxon>
        <taxon>Nostocales</taxon>
        <taxon>Nostocaceae</taxon>
        <taxon>Nostoc</taxon>
    </lineage>
</organism>
<evidence type="ECO:0000313" key="2">
    <source>
        <dbReference type="Proteomes" id="UP000621307"/>
    </source>
</evidence>
<dbReference type="EMBL" id="JACJQL010000091">
    <property type="protein sequence ID" value="MBD2255374.1"/>
    <property type="molecule type" value="Genomic_DNA"/>
</dbReference>
<protein>
    <submittedName>
        <fullName evidence="1">Uncharacterized protein</fullName>
    </submittedName>
</protein>
<accession>A0ABR8BPX8</accession>
<reference evidence="1 2" key="1">
    <citation type="journal article" date="2020" name="ISME J.">
        <title>Comparative genomics reveals insights into cyanobacterial evolution and habitat adaptation.</title>
        <authorList>
            <person name="Chen M.Y."/>
            <person name="Teng W.K."/>
            <person name="Zhao L."/>
            <person name="Hu C.X."/>
            <person name="Zhou Y.K."/>
            <person name="Han B.P."/>
            <person name="Song L.R."/>
            <person name="Shu W.S."/>
        </authorList>
    </citation>
    <scope>NUCLEOTIDE SEQUENCE [LARGE SCALE GENOMIC DNA]</scope>
    <source>
        <strain evidence="1 2">FACHB-3921</strain>
    </source>
</reference>
<evidence type="ECO:0000313" key="1">
    <source>
        <dbReference type="EMBL" id="MBD2255374.1"/>
    </source>
</evidence>
<comment type="caution">
    <text evidence="1">The sequence shown here is derived from an EMBL/GenBank/DDBJ whole genome shotgun (WGS) entry which is preliminary data.</text>
</comment>
<name>A0ABR8BPX8_9NOSO</name>
<dbReference type="Proteomes" id="UP000621307">
    <property type="component" value="Unassembled WGS sequence"/>
</dbReference>
<proteinExistence type="predicted"/>
<gene>
    <name evidence="1" type="ORF">H6G14_29610</name>
</gene>
<sequence length="91" mass="10104">MENIHSVREPLGETTDVEVWLGRAGLKFADLGHDDASKAIRKQWREYQAAVQKCCVALRQPPELVQLSGAYAKLRIPGDKSIANDESILNS</sequence>
<keyword evidence="2" id="KW-1185">Reference proteome</keyword>
<dbReference type="RefSeq" id="WP_190572206.1">
    <property type="nucleotide sequence ID" value="NZ_JACJQL010000091.1"/>
</dbReference>